<dbReference type="Proteomes" id="UP001368500">
    <property type="component" value="Unassembled WGS sequence"/>
</dbReference>
<comment type="similarity">
    <text evidence="2 8">Belongs to the ammonia transporter channel (TC 1.A.11.2) family.</text>
</comment>
<keyword evidence="7 8" id="KW-0924">Ammonia transport</keyword>
<feature type="transmembrane region" description="Helical" evidence="8">
    <location>
        <begin position="278"/>
        <end position="295"/>
    </location>
</feature>
<evidence type="ECO:0000256" key="4">
    <source>
        <dbReference type="ARBA" id="ARBA00022692"/>
    </source>
</evidence>
<dbReference type="Pfam" id="PF00909">
    <property type="entry name" value="Ammonium_transp"/>
    <property type="match status" value="1"/>
</dbReference>
<dbReference type="RefSeq" id="WP_341374927.1">
    <property type="nucleotide sequence ID" value="NZ_JBBUTF010000012.1"/>
</dbReference>
<evidence type="ECO:0000313" key="10">
    <source>
        <dbReference type="EMBL" id="MEK8027153.1"/>
    </source>
</evidence>
<evidence type="ECO:0000256" key="5">
    <source>
        <dbReference type="ARBA" id="ARBA00022989"/>
    </source>
</evidence>
<dbReference type="EMBL" id="JBBUTF010000012">
    <property type="protein sequence ID" value="MEK8027153.1"/>
    <property type="molecule type" value="Genomic_DNA"/>
</dbReference>
<keyword evidence="6 8" id="KW-0472">Membrane</keyword>
<gene>
    <name evidence="10" type="ORF">AACH11_14390</name>
</gene>
<keyword evidence="3 8" id="KW-0813">Transport</keyword>
<name>A0ABU9BC62_9BURK</name>
<keyword evidence="5 8" id="KW-1133">Transmembrane helix</keyword>
<feature type="domain" description="Ammonium transporter AmtB-like" evidence="9">
    <location>
        <begin position="8"/>
        <end position="390"/>
    </location>
</feature>
<feature type="transmembrane region" description="Helical" evidence="8">
    <location>
        <begin position="339"/>
        <end position="360"/>
    </location>
</feature>
<feature type="transmembrane region" description="Helical" evidence="8">
    <location>
        <begin position="251"/>
        <end position="272"/>
    </location>
</feature>
<feature type="transmembrane region" description="Helical" evidence="8">
    <location>
        <begin position="193"/>
        <end position="210"/>
    </location>
</feature>
<sequence>MNDLVNTAWVAVCAALVFFMQAGFALVEGGLSRAKNSVNVIMKVYLGTCLAGITFWACGWALAFGPSAGGLVGTGGFAVDALPPGQAVNLVYQMMFAATAVSIVSGAVAERMRYGGYLAFATVMSLVIYPVYAHWSWNEAGWLKTMGFVDFAGDGAVHSVGAWCALAGLLVLGPRLGRFAKSGEAREIPGHNLPLVALGGFVLWLGWFGFNGGSISGLDSANLGRVLLVTHLGACGGGVGALLFQKLSGRPVLMSASVNGSLCGLVAITGGAATMAPVWALLSSLIAGALCVWGAERIRALRIDDAVDAIAVHGIGGTWGLLAAGLFHDGDLLNPQRVLVQLVGALAALAWALPTAWLAFKAIDRVLGLRAPTLNEQRGLDHTEHHEIAYPEFQDPPGGLARGA</sequence>
<organism evidence="10 11">
    <name type="scientific">Pseudaquabacterium rugosum</name>
    <dbReference type="NCBI Taxonomy" id="2984194"/>
    <lineage>
        <taxon>Bacteria</taxon>
        <taxon>Pseudomonadati</taxon>
        <taxon>Pseudomonadota</taxon>
        <taxon>Betaproteobacteria</taxon>
        <taxon>Burkholderiales</taxon>
        <taxon>Sphaerotilaceae</taxon>
        <taxon>Pseudaquabacterium</taxon>
    </lineage>
</organism>
<keyword evidence="4 8" id="KW-0812">Transmembrane</keyword>
<comment type="caution">
    <text evidence="10">The sequence shown here is derived from an EMBL/GenBank/DDBJ whole genome shotgun (WGS) entry which is preliminary data.</text>
</comment>
<keyword evidence="11" id="KW-1185">Reference proteome</keyword>
<feature type="transmembrane region" description="Helical" evidence="8">
    <location>
        <begin position="90"/>
        <end position="109"/>
    </location>
</feature>
<feature type="transmembrane region" description="Helical" evidence="8">
    <location>
        <begin position="307"/>
        <end position="327"/>
    </location>
</feature>
<feature type="transmembrane region" description="Helical" evidence="8">
    <location>
        <begin position="6"/>
        <end position="28"/>
    </location>
</feature>
<feature type="transmembrane region" description="Helical" evidence="8">
    <location>
        <begin position="40"/>
        <end position="63"/>
    </location>
</feature>
<evidence type="ECO:0000259" key="9">
    <source>
        <dbReference type="Pfam" id="PF00909"/>
    </source>
</evidence>
<dbReference type="InterPro" id="IPR024041">
    <property type="entry name" value="NH4_transpt_AmtB-like_dom"/>
</dbReference>
<evidence type="ECO:0000256" key="1">
    <source>
        <dbReference type="ARBA" id="ARBA00004141"/>
    </source>
</evidence>
<feature type="transmembrane region" description="Helical" evidence="8">
    <location>
        <begin position="222"/>
        <end position="244"/>
    </location>
</feature>
<feature type="transmembrane region" description="Helical" evidence="8">
    <location>
        <begin position="155"/>
        <end position="172"/>
    </location>
</feature>
<evidence type="ECO:0000256" key="8">
    <source>
        <dbReference type="RuleBase" id="RU362002"/>
    </source>
</evidence>
<dbReference type="InterPro" id="IPR029020">
    <property type="entry name" value="Ammonium/urea_transptr"/>
</dbReference>
<dbReference type="Gene3D" id="1.10.3430.10">
    <property type="entry name" value="Ammonium transporter AmtB like domains"/>
    <property type="match status" value="1"/>
</dbReference>
<evidence type="ECO:0000256" key="7">
    <source>
        <dbReference type="ARBA" id="ARBA00023177"/>
    </source>
</evidence>
<dbReference type="SUPFAM" id="SSF111352">
    <property type="entry name" value="Ammonium transporter"/>
    <property type="match status" value="1"/>
</dbReference>
<comment type="subcellular location">
    <subcellularLocation>
        <location evidence="8">Cell membrane</location>
        <topology evidence="8">Multi-pass membrane protein</topology>
    </subcellularLocation>
    <subcellularLocation>
        <location evidence="1">Membrane</location>
        <topology evidence="1">Multi-pass membrane protein</topology>
    </subcellularLocation>
</comment>
<accession>A0ABU9BC62</accession>
<dbReference type="PANTHER" id="PTHR11730">
    <property type="entry name" value="AMMONIUM TRANSPORTER"/>
    <property type="match status" value="1"/>
</dbReference>
<evidence type="ECO:0000256" key="2">
    <source>
        <dbReference type="ARBA" id="ARBA00005887"/>
    </source>
</evidence>
<dbReference type="NCBIfam" id="TIGR00836">
    <property type="entry name" value="amt"/>
    <property type="match status" value="1"/>
</dbReference>
<proteinExistence type="inferred from homology"/>
<dbReference type="PANTHER" id="PTHR11730:SF6">
    <property type="entry name" value="AMMONIUM TRANSPORTER"/>
    <property type="match status" value="1"/>
</dbReference>
<protein>
    <recommendedName>
        <fullName evidence="8">Ammonium transporter</fullName>
    </recommendedName>
</protein>
<dbReference type="InterPro" id="IPR001905">
    <property type="entry name" value="Ammonium_transpt"/>
</dbReference>
<evidence type="ECO:0000256" key="6">
    <source>
        <dbReference type="ARBA" id="ARBA00023136"/>
    </source>
</evidence>
<reference evidence="10 11" key="1">
    <citation type="submission" date="2024-04" db="EMBL/GenBank/DDBJ databases">
        <title>Novel species of the genus Ideonella isolated from streams.</title>
        <authorList>
            <person name="Lu H."/>
        </authorList>
    </citation>
    <scope>NUCLEOTIDE SEQUENCE [LARGE SCALE GENOMIC DNA]</scope>
    <source>
        <strain evidence="10 11">BYS139W</strain>
    </source>
</reference>
<evidence type="ECO:0000313" key="11">
    <source>
        <dbReference type="Proteomes" id="UP001368500"/>
    </source>
</evidence>
<feature type="transmembrane region" description="Helical" evidence="8">
    <location>
        <begin position="116"/>
        <end position="135"/>
    </location>
</feature>
<evidence type="ECO:0000256" key="3">
    <source>
        <dbReference type="ARBA" id="ARBA00022448"/>
    </source>
</evidence>